<name>A0ABD2YGU0_9GENT</name>
<evidence type="ECO:0000313" key="3">
    <source>
        <dbReference type="EMBL" id="KAL3506601.1"/>
    </source>
</evidence>
<feature type="region of interest" description="Disordered" evidence="1">
    <location>
        <begin position="120"/>
        <end position="141"/>
    </location>
</feature>
<evidence type="ECO:0000256" key="1">
    <source>
        <dbReference type="SAM" id="MobiDB-lite"/>
    </source>
</evidence>
<dbReference type="AlphaFoldDB" id="A0ABD2YGU0"/>
<dbReference type="Pfam" id="PF13456">
    <property type="entry name" value="RVT_3"/>
    <property type="match status" value="1"/>
</dbReference>
<dbReference type="InterPro" id="IPR002156">
    <property type="entry name" value="RNaseH_domain"/>
</dbReference>
<evidence type="ECO:0000313" key="4">
    <source>
        <dbReference type="Proteomes" id="UP001630127"/>
    </source>
</evidence>
<dbReference type="EMBL" id="JBJUIK010000013">
    <property type="protein sequence ID" value="KAL3506601.1"/>
    <property type="molecule type" value="Genomic_DNA"/>
</dbReference>
<accession>A0ABD2YGU0</accession>
<gene>
    <name evidence="3" type="ORF">ACH5RR_031983</name>
</gene>
<sequence length="372" mass="42144">MGKNVITVKEVDGRKNHDGGVEASELTLAEHENREKYKVERTGVLGTQTSEMNLDRVTGYERQGVGDNIVGDREGRVWKPGGGAEESKDEGAQQGGLIREAMREREVDNSLDMMIDDKMEDPSELQKQGNEGNRNRKVKGFHRRERRALAEISNSTLGMMNSEVGKRKVQVMHANDEDVGNDIYAQKYKNIEDWSKHEGGLDDKQNRLIGNTNQESQQQSLDLHPGILRIATAVKVREQENKVGIGIVAFTNNDEVSTTWAMVERRKGIKQMEEAEAVKMALIKASEEGWRKIVIQSSNKNLVYKLCRKCRDDNVLGTILDDILNLTTLFEKCIFCSQPKEITGICNRIASLPMSSTHDWVWRSSLQRWFHS</sequence>
<comment type="caution">
    <text evidence="3">The sequence shown here is derived from an EMBL/GenBank/DDBJ whole genome shotgun (WGS) entry which is preliminary data.</text>
</comment>
<proteinExistence type="predicted"/>
<protein>
    <recommendedName>
        <fullName evidence="2">RNase H type-1 domain-containing protein</fullName>
    </recommendedName>
</protein>
<dbReference type="Gene3D" id="3.30.420.10">
    <property type="entry name" value="Ribonuclease H-like superfamily/Ribonuclease H"/>
    <property type="match status" value="1"/>
</dbReference>
<organism evidence="3 4">
    <name type="scientific">Cinchona calisaya</name>
    <dbReference type="NCBI Taxonomy" id="153742"/>
    <lineage>
        <taxon>Eukaryota</taxon>
        <taxon>Viridiplantae</taxon>
        <taxon>Streptophyta</taxon>
        <taxon>Embryophyta</taxon>
        <taxon>Tracheophyta</taxon>
        <taxon>Spermatophyta</taxon>
        <taxon>Magnoliopsida</taxon>
        <taxon>eudicotyledons</taxon>
        <taxon>Gunneridae</taxon>
        <taxon>Pentapetalae</taxon>
        <taxon>asterids</taxon>
        <taxon>lamiids</taxon>
        <taxon>Gentianales</taxon>
        <taxon>Rubiaceae</taxon>
        <taxon>Cinchonoideae</taxon>
        <taxon>Cinchoneae</taxon>
        <taxon>Cinchona</taxon>
    </lineage>
</organism>
<dbReference type="Proteomes" id="UP001630127">
    <property type="component" value="Unassembled WGS sequence"/>
</dbReference>
<keyword evidence="4" id="KW-1185">Reference proteome</keyword>
<dbReference type="InterPro" id="IPR036397">
    <property type="entry name" value="RNaseH_sf"/>
</dbReference>
<evidence type="ECO:0000259" key="2">
    <source>
        <dbReference type="Pfam" id="PF13456"/>
    </source>
</evidence>
<feature type="domain" description="RNase H type-1" evidence="2">
    <location>
        <begin position="234"/>
        <end position="341"/>
    </location>
</feature>
<feature type="region of interest" description="Disordered" evidence="1">
    <location>
        <begin position="65"/>
        <end position="94"/>
    </location>
</feature>
<reference evidence="3 4" key="1">
    <citation type="submission" date="2024-11" db="EMBL/GenBank/DDBJ databases">
        <title>A near-complete genome assembly of Cinchona calisaya.</title>
        <authorList>
            <person name="Lian D.C."/>
            <person name="Zhao X.W."/>
            <person name="Wei L."/>
        </authorList>
    </citation>
    <scope>NUCLEOTIDE SEQUENCE [LARGE SCALE GENOMIC DNA]</scope>
    <source>
        <tissue evidence="3">Nenye</tissue>
    </source>
</reference>